<evidence type="ECO:0000313" key="1">
    <source>
        <dbReference type="EMBL" id="GFD26659.1"/>
    </source>
</evidence>
<proteinExistence type="predicted"/>
<dbReference type="AlphaFoldDB" id="A0A699UZE3"/>
<keyword evidence="1" id="KW-0808">Transferase</keyword>
<keyword evidence="1" id="KW-0548">Nucleotidyltransferase</keyword>
<dbReference type="EMBL" id="BKCJ011370672">
    <property type="protein sequence ID" value="GFD26659.1"/>
    <property type="molecule type" value="Genomic_DNA"/>
</dbReference>
<name>A0A699UZE3_TANCI</name>
<feature type="non-terminal residue" evidence="1">
    <location>
        <position position="1"/>
    </location>
</feature>
<reference evidence="1" key="1">
    <citation type="journal article" date="2019" name="Sci. Rep.">
        <title>Draft genome of Tanacetum cinerariifolium, the natural source of mosquito coil.</title>
        <authorList>
            <person name="Yamashiro T."/>
            <person name="Shiraishi A."/>
            <person name="Satake H."/>
            <person name="Nakayama K."/>
        </authorList>
    </citation>
    <scope>NUCLEOTIDE SEQUENCE</scope>
</reference>
<keyword evidence="1" id="KW-0695">RNA-directed DNA polymerase</keyword>
<comment type="caution">
    <text evidence="1">The sequence shown here is derived from an EMBL/GenBank/DDBJ whole genome shotgun (WGS) entry which is preliminary data.</text>
</comment>
<dbReference type="GO" id="GO:0003964">
    <property type="term" value="F:RNA-directed DNA polymerase activity"/>
    <property type="evidence" value="ECO:0007669"/>
    <property type="project" value="UniProtKB-KW"/>
</dbReference>
<organism evidence="1">
    <name type="scientific">Tanacetum cinerariifolium</name>
    <name type="common">Dalmatian daisy</name>
    <name type="synonym">Chrysanthemum cinerariifolium</name>
    <dbReference type="NCBI Taxonomy" id="118510"/>
    <lineage>
        <taxon>Eukaryota</taxon>
        <taxon>Viridiplantae</taxon>
        <taxon>Streptophyta</taxon>
        <taxon>Embryophyta</taxon>
        <taxon>Tracheophyta</taxon>
        <taxon>Spermatophyta</taxon>
        <taxon>Magnoliopsida</taxon>
        <taxon>eudicotyledons</taxon>
        <taxon>Gunneridae</taxon>
        <taxon>Pentapetalae</taxon>
        <taxon>asterids</taxon>
        <taxon>campanulids</taxon>
        <taxon>Asterales</taxon>
        <taxon>Asteraceae</taxon>
        <taxon>Asteroideae</taxon>
        <taxon>Anthemideae</taxon>
        <taxon>Anthemidinae</taxon>
        <taxon>Tanacetum</taxon>
    </lineage>
</organism>
<gene>
    <name evidence="1" type="ORF">Tci_898628</name>
</gene>
<accession>A0A699UZE3</accession>
<protein>
    <submittedName>
        <fullName evidence="1">Ribonuclease H-like domain, reverse transcriptase, RNA-dependent DNA polymerase</fullName>
    </submittedName>
</protein>
<sequence length="142" mass="16183">STSSTNLINTANTPLSTVGPSRAFNDGELSYPNPSKYALLDDPSMPYLKDICASLNEGIFTDSSYDDKGVVIDFNKLETTKQQRNNHKDFQHCLFACFLSQIENKKISQALEDESWLMLCKRNCCSSKFRRYGFLPFWKESN</sequence>